<keyword evidence="1" id="KW-0812">Transmembrane</keyword>
<gene>
    <name evidence="2" type="ORF">LSH36_2g04019</name>
</gene>
<dbReference type="PANTHER" id="PTHR46345">
    <property type="entry name" value="INVERTED FORMIN-2"/>
    <property type="match status" value="1"/>
</dbReference>
<feature type="transmembrane region" description="Helical" evidence="1">
    <location>
        <begin position="74"/>
        <end position="97"/>
    </location>
</feature>
<keyword evidence="1" id="KW-1133">Transmembrane helix</keyword>
<name>A0AAD9NJ75_9ANNE</name>
<keyword evidence="1" id="KW-0472">Membrane</keyword>
<protein>
    <submittedName>
        <fullName evidence="2">Uncharacterized protein</fullName>
    </submittedName>
</protein>
<evidence type="ECO:0000256" key="1">
    <source>
        <dbReference type="SAM" id="Phobius"/>
    </source>
</evidence>
<comment type="caution">
    <text evidence="2">The sequence shown here is derived from an EMBL/GenBank/DDBJ whole genome shotgun (WGS) entry which is preliminary data.</text>
</comment>
<dbReference type="EMBL" id="JAODUP010000002">
    <property type="protein sequence ID" value="KAK2170528.1"/>
    <property type="molecule type" value="Genomic_DNA"/>
</dbReference>
<reference evidence="2" key="1">
    <citation type="journal article" date="2023" name="Mol. Biol. Evol.">
        <title>Third-Generation Sequencing Reveals the Adaptive Role of the Epigenome in Three Deep-Sea Polychaetes.</title>
        <authorList>
            <person name="Perez M."/>
            <person name="Aroh O."/>
            <person name="Sun Y."/>
            <person name="Lan Y."/>
            <person name="Juniper S.K."/>
            <person name="Young C.R."/>
            <person name="Angers B."/>
            <person name="Qian P.Y."/>
        </authorList>
    </citation>
    <scope>NUCLEOTIDE SEQUENCE</scope>
    <source>
        <strain evidence="2">P08H-3</strain>
    </source>
</reference>
<organism evidence="2 3">
    <name type="scientific">Paralvinella palmiformis</name>
    <dbReference type="NCBI Taxonomy" id="53620"/>
    <lineage>
        <taxon>Eukaryota</taxon>
        <taxon>Metazoa</taxon>
        <taxon>Spiralia</taxon>
        <taxon>Lophotrochozoa</taxon>
        <taxon>Annelida</taxon>
        <taxon>Polychaeta</taxon>
        <taxon>Sedentaria</taxon>
        <taxon>Canalipalpata</taxon>
        <taxon>Terebellida</taxon>
        <taxon>Terebelliformia</taxon>
        <taxon>Alvinellidae</taxon>
        <taxon>Paralvinella</taxon>
    </lineage>
</organism>
<accession>A0AAD9NJ75</accession>
<evidence type="ECO:0000313" key="2">
    <source>
        <dbReference type="EMBL" id="KAK2170528.1"/>
    </source>
</evidence>
<dbReference type="Proteomes" id="UP001208570">
    <property type="component" value="Unassembled WGS sequence"/>
</dbReference>
<proteinExistence type="predicted"/>
<evidence type="ECO:0000313" key="3">
    <source>
        <dbReference type="Proteomes" id="UP001208570"/>
    </source>
</evidence>
<keyword evidence="3" id="KW-1185">Reference proteome</keyword>
<dbReference type="PANTHER" id="PTHR46345:SF8">
    <property type="entry name" value="FORMIN 3, ISOFORM B"/>
    <property type="match status" value="1"/>
</dbReference>
<dbReference type="AlphaFoldDB" id="A0AAD9NJ75"/>
<sequence length="99" mass="11370">MSSAGGSWTQLDTDSMSYEVLRSDYLRIMMSLKSSIDQDPDLLVQLDAFDQSKESDDEQLAGPRGVDLNNPIDVFHAVFSQVSSFFMFIYIYIYIYIYI</sequence>